<dbReference type="GO" id="GO:0009279">
    <property type="term" value="C:cell outer membrane"/>
    <property type="evidence" value="ECO:0007669"/>
    <property type="project" value="UniProtKB-SubCell"/>
</dbReference>
<dbReference type="OrthoDB" id="5289162at2"/>
<evidence type="ECO:0000313" key="14">
    <source>
        <dbReference type="Proteomes" id="UP000192761"/>
    </source>
</evidence>
<evidence type="ECO:0000256" key="7">
    <source>
        <dbReference type="ARBA" id="ARBA00023065"/>
    </source>
</evidence>
<dbReference type="Gene3D" id="2.40.160.10">
    <property type="entry name" value="Porin"/>
    <property type="match status" value="1"/>
</dbReference>
<evidence type="ECO:0000259" key="12">
    <source>
        <dbReference type="Pfam" id="PF13609"/>
    </source>
</evidence>
<keyword evidence="5" id="KW-0812">Transmembrane</keyword>
<gene>
    <name evidence="13" type="ORF">SAMN02745857_01271</name>
</gene>
<dbReference type="InterPro" id="IPR050298">
    <property type="entry name" value="Gram-neg_bact_OMP"/>
</dbReference>
<comment type="subunit">
    <text evidence="2">Homotrimer.</text>
</comment>
<comment type="subcellular location">
    <subcellularLocation>
        <location evidence="1">Cell outer membrane</location>
        <topology evidence="1">Multi-pass membrane protein</topology>
    </subcellularLocation>
</comment>
<dbReference type="GO" id="GO:0006811">
    <property type="term" value="P:monoatomic ion transport"/>
    <property type="evidence" value="ECO:0007669"/>
    <property type="project" value="UniProtKB-KW"/>
</dbReference>
<keyword evidence="3" id="KW-0813">Transport</keyword>
<proteinExistence type="predicted"/>
<dbReference type="STRING" id="1121001.SAMN02745857_01271"/>
<feature type="chain" id="PRO_5011986357" evidence="11">
    <location>
        <begin position="21"/>
        <end position="397"/>
    </location>
</feature>
<evidence type="ECO:0000256" key="11">
    <source>
        <dbReference type="SAM" id="SignalP"/>
    </source>
</evidence>
<keyword evidence="6 11" id="KW-0732">Signal</keyword>
<evidence type="ECO:0000256" key="6">
    <source>
        <dbReference type="ARBA" id="ARBA00022729"/>
    </source>
</evidence>
<dbReference type="GO" id="GO:0046930">
    <property type="term" value="C:pore complex"/>
    <property type="evidence" value="ECO:0007669"/>
    <property type="project" value="UniProtKB-KW"/>
</dbReference>
<reference evidence="13 14" key="1">
    <citation type="submission" date="2017-04" db="EMBL/GenBank/DDBJ databases">
        <authorList>
            <person name="Afonso C.L."/>
            <person name="Miller P.J."/>
            <person name="Scott M.A."/>
            <person name="Spackman E."/>
            <person name="Goraichik I."/>
            <person name="Dimitrov K.M."/>
            <person name="Suarez D.L."/>
            <person name="Swayne D.E."/>
        </authorList>
    </citation>
    <scope>NUCLEOTIDE SEQUENCE [LARGE SCALE GENOMIC DNA]</scope>
    <source>
        <strain evidence="13 14">DSM 23236</strain>
    </source>
</reference>
<evidence type="ECO:0000256" key="4">
    <source>
        <dbReference type="ARBA" id="ARBA00022452"/>
    </source>
</evidence>
<evidence type="ECO:0000256" key="5">
    <source>
        <dbReference type="ARBA" id="ARBA00022692"/>
    </source>
</evidence>
<dbReference type="PANTHER" id="PTHR34501">
    <property type="entry name" value="PROTEIN YDDL-RELATED"/>
    <property type="match status" value="1"/>
</dbReference>
<dbReference type="AlphaFoldDB" id="A0A1W1XE08"/>
<evidence type="ECO:0000256" key="2">
    <source>
        <dbReference type="ARBA" id="ARBA00011233"/>
    </source>
</evidence>
<keyword evidence="8" id="KW-0626">Porin</keyword>
<keyword evidence="9" id="KW-0472">Membrane</keyword>
<keyword evidence="7" id="KW-0406">Ion transport</keyword>
<dbReference type="CDD" id="cd00342">
    <property type="entry name" value="gram_neg_porins"/>
    <property type="match status" value="1"/>
</dbReference>
<dbReference type="GO" id="GO:0015288">
    <property type="term" value="F:porin activity"/>
    <property type="evidence" value="ECO:0007669"/>
    <property type="project" value="UniProtKB-KW"/>
</dbReference>
<evidence type="ECO:0000256" key="8">
    <source>
        <dbReference type="ARBA" id="ARBA00023114"/>
    </source>
</evidence>
<keyword evidence="10" id="KW-0998">Cell outer membrane</keyword>
<sequence>MKKLIAAAVAAAFVGPLAYADVTIYGSFRYSLDFNHYSNDAAGKTYDNKFTGWDQSTRIGFKGVDKWDDSSWATIWQVETSIGGKNAAGNKLEGGDGGTNTGWGTRNTFIGLQSADYGTIRTGKYDNAYKTLLTSSNLSSIFDNFSDDGDFKGKGAVFAQLASRVDNSLSYDSPVWSGFQVRGTYGADGAAGFGQGAGVYGLSGLYTNGGLVAGVTWQHAEKRKFSQVTGISDATGTTTKTTTFNPTTPVTSTTTTTSNFTEGASVNGFEAALGYKFDGAQIGFGWEHIEDKQPAVTNSWNNFAIAGNYSFNPKLQVQGVYAWTKDYLGVSGNDGQQASLGVVYQVTKQTRLYSYLVYLNNKAAKGSSATFSNNSGSLSVAAGQNATQLSAGIRTDF</sequence>
<feature type="signal peptide" evidence="11">
    <location>
        <begin position="1"/>
        <end position="20"/>
    </location>
</feature>
<dbReference type="InterPro" id="IPR023614">
    <property type="entry name" value="Porin_dom_sf"/>
</dbReference>
<evidence type="ECO:0000256" key="1">
    <source>
        <dbReference type="ARBA" id="ARBA00004571"/>
    </source>
</evidence>
<dbReference type="SUPFAM" id="SSF56935">
    <property type="entry name" value="Porins"/>
    <property type="match status" value="1"/>
</dbReference>
<keyword evidence="14" id="KW-1185">Reference proteome</keyword>
<keyword evidence="4" id="KW-1134">Transmembrane beta strand</keyword>
<accession>A0A1W1XE08</accession>
<protein>
    <submittedName>
        <fullName evidence="13">Outer membrane protein (Porin)</fullName>
    </submittedName>
</protein>
<dbReference type="RefSeq" id="WP_084089943.1">
    <property type="nucleotide sequence ID" value="NZ_FWXD01000006.1"/>
</dbReference>
<dbReference type="PANTHER" id="PTHR34501:SF9">
    <property type="entry name" value="MAJOR OUTER MEMBRANE PROTEIN P.IA"/>
    <property type="match status" value="1"/>
</dbReference>
<feature type="domain" description="Porin" evidence="12">
    <location>
        <begin position="7"/>
        <end position="363"/>
    </location>
</feature>
<evidence type="ECO:0000313" key="13">
    <source>
        <dbReference type="EMBL" id="SMC21888.1"/>
    </source>
</evidence>
<dbReference type="Proteomes" id="UP000192761">
    <property type="component" value="Unassembled WGS sequence"/>
</dbReference>
<evidence type="ECO:0000256" key="9">
    <source>
        <dbReference type="ARBA" id="ARBA00023136"/>
    </source>
</evidence>
<evidence type="ECO:0000256" key="3">
    <source>
        <dbReference type="ARBA" id="ARBA00022448"/>
    </source>
</evidence>
<organism evidence="13 14">
    <name type="scientific">Andreprevotia lacus DSM 23236</name>
    <dbReference type="NCBI Taxonomy" id="1121001"/>
    <lineage>
        <taxon>Bacteria</taxon>
        <taxon>Pseudomonadati</taxon>
        <taxon>Pseudomonadota</taxon>
        <taxon>Betaproteobacteria</taxon>
        <taxon>Neisseriales</taxon>
        <taxon>Chitinibacteraceae</taxon>
        <taxon>Andreprevotia</taxon>
    </lineage>
</organism>
<dbReference type="InterPro" id="IPR033900">
    <property type="entry name" value="Gram_neg_porin_domain"/>
</dbReference>
<name>A0A1W1XE08_9NEIS</name>
<evidence type="ECO:0000256" key="10">
    <source>
        <dbReference type="ARBA" id="ARBA00023237"/>
    </source>
</evidence>
<dbReference type="Pfam" id="PF13609">
    <property type="entry name" value="Porin_4"/>
    <property type="match status" value="1"/>
</dbReference>
<dbReference type="EMBL" id="FWXD01000006">
    <property type="protein sequence ID" value="SMC21888.1"/>
    <property type="molecule type" value="Genomic_DNA"/>
</dbReference>